<feature type="signal peptide" evidence="4">
    <location>
        <begin position="1"/>
        <end position="24"/>
    </location>
</feature>
<proteinExistence type="predicted"/>
<name>A0A238JMV9_9RHOB</name>
<evidence type="ECO:0000256" key="3">
    <source>
        <dbReference type="SAM" id="MobiDB-lite"/>
    </source>
</evidence>
<dbReference type="GO" id="GO:0005509">
    <property type="term" value="F:calcium ion binding"/>
    <property type="evidence" value="ECO:0007669"/>
    <property type="project" value="InterPro"/>
</dbReference>
<dbReference type="PROSITE" id="PS00330">
    <property type="entry name" value="HEMOLYSIN_CALCIUM"/>
    <property type="match status" value="4"/>
</dbReference>
<reference evidence="6" key="1">
    <citation type="submission" date="2017-05" db="EMBL/GenBank/DDBJ databases">
        <authorList>
            <person name="Rodrigo-Torres L."/>
            <person name="Arahal R. D."/>
            <person name="Lucena T."/>
        </authorList>
    </citation>
    <scope>NUCLEOTIDE SEQUENCE [LARGE SCALE GENOMIC DNA]</scope>
    <source>
        <strain evidence="6">CECT 8868</strain>
    </source>
</reference>
<dbReference type="PANTHER" id="PTHR38340">
    <property type="entry name" value="S-LAYER PROTEIN"/>
    <property type="match status" value="1"/>
</dbReference>
<dbReference type="InterPro" id="IPR050557">
    <property type="entry name" value="RTX_toxin/Mannuronan_C5-epim"/>
</dbReference>
<dbReference type="Gene3D" id="2.150.10.10">
    <property type="entry name" value="Serralysin-like metalloprotease, C-terminal"/>
    <property type="match status" value="2"/>
</dbReference>
<dbReference type="SUPFAM" id="SSF51120">
    <property type="entry name" value="beta-Roll"/>
    <property type="match status" value="2"/>
</dbReference>
<dbReference type="OrthoDB" id="7801966at2"/>
<protein>
    <submittedName>
        <fullName evidence="5">Hemolysin, chromosomal</fullName>
    </submittedName>
</protein>
<gene>
    <name evidence="5" type="primary">hlyA_1</name>
    <name evidence="5" type="ORF">OCA8868_00415</name>
</gene>
<feature type="region of interest" description="Disordered" evidence="3">
    <location>
        <begin position="19"/>
        <end position="93"/>
    </location>
</feature>
<evidence type="ECO:0000313" key="6">
    <source>
        <dbReference type="Proteomes" id="UP000203464"/>
    </source>
</evidence>
<accession>A0A238JMV9</accession>
<evidence type="ECO:0000256" key="4">
    <source>
        <dbReference type="SAM" id="SignalP"/>
    </source>
</evidence>
<dbReference type="EMBL" id="FXYD01000001">
    <property type="protein sequence ID" value="SMX31544.1"/>
    <property type="molecule type" value="Genomic_DNA"/>
</dbReference>
<dbReference type="Pfam" id="PF00353">
    <property type="entry name" value="HemolysinCabind"/>
    <property type="match status" value="5"/>
</dbReference>
<dbReference type="InterPro" id="IPR018511">
    <property type="entry name" value="Hemolysin-typ_Ca-bd_CS"/>
</dbReference>
<dbReference type="RefSeq" id="WP_093994880.1">
    <property type="nucleotide sequence ID" value="NZ_FXYD01000001.1"/>
</dbReference>
<dbReference type="InterPro" id="IPR001343">
    <property type="entry name" value="Hemolysn_Ca-bd"/>
</dbReference>
<keyword evidence="2" id="KW-0964">Secreted</keyword>
<evidence type="ECO:0000256" key="2">
    <source>
        <dbReference type="ARBA" id="ARBA00022525"/>
    </source>
</evidence>
<dbReference type="Proteomes" id="UP000203464">
    <property type="component" value="Unassembled WGS sequence"/>
</dbReference>
<evidence type="ECO:0000256" key="1">
    <source>
        <dbReference type="ARBA" id="ARBA00004613"/>
    </source>
</evidence>
<keyword evidence="6" id="KW-1185">Reference proteome</keyword>
<dbReference type="GO" id="GO:0005576">
    <property type="term" value="C:extracellular region"/>
    <property type="evidence" value="ECO:0007669"/>
    <property type="project" value="UniProtKB-SubCell"/>
</dbReference>
<evidence type="ECO:0000313" key="5">
    <source>
        <dbReference type="EMBL" id="SMX31544.1"/>
    </source>
</evidence>
<comment type="subcellular location">
    <subcellularLocation>
        <location evidence="1">Secreted</location>
    </subcellularLocation>
</comment>
<organism evidence="5 6">
    <name type="scientific">Octadecabacter ascidiaceicola</name>
    <dbReference type="NCBI Taxonomy" id="1655543"/>
    <lineage>
        <taxon>Bacteria</taxon>
        <taxon>Pseudomonadati</taxon>
        <taxon>Pseudomonadota</taxon>
        <taxon>Alphaproteobacteria</taxon>
        <taxon>Rhodobacterales</taxon>
        <taxon>Roseobacteraceae</taxon>
        <taxon>Octadecabacter</taxon>
    </lineage>
</organism>
<dbReference type="InterPro" id="IPR011049">
    <property type="entry name" value="Serralysin-like_metalloprot_C"/>
</dbReference>
<sequence>MEILLPLLLGFGLLSLFSASSSDSDPEDSTPDTPPLPTDGDDAVVLTGGPDLFLGTDGDDNIDGGEGFDTLSGGEGNDTIEGGRGKDSVSGGSGYDTLSGGAWNDTLDGGSGFDDLDGGDGNDILFGGLGKDLLEGDGGNDVLHGGEWIDGLFGGDGDDTLVGDVGDDILNGGDGIDILSGGDGDDIGIGGDGADTIFGGDGDDLLLGSSFPSIDPATFRAIRDGSDLDEFGRDAFLAVKGGDGYFDSLVGGNGDDFYYLTDEADEARGSHSGKDTFIVFSELGEALDGEGDVTFIHDTEEVTIDDPPGVMIHGFNPSEDVLVILHDGATATPVLSFEEGAARLNRSYESSYVVNVFADGIQIATVSTDESVSAVDVQAASVLQVI</sequence>
<dbReference type="PANTHER" id="PTHR38340:SF1">
    <property type="entry name" value="S-LAYER PROTEIN"/>
    <property type="match status" value="1"/>
</dbReference>
<keyword evidence="4" id="KW-0732">Signal</keyword>
<dbReference type="AlphaFoldDB" id="A0A238JMV9"/>
<dbReference type="PRINTS" id="PR00313">
    <property type="entry name" value="CABNDNGRPT"/>
</dbReference>
<feature type="chain" id="PRO_5013144848" evidence="4">
    <location>
        <begin position="25"/>
        <end position="386"/>
    </location>
</feature>